<evidence type="ECO:0000313" key="2">
    <source>
        <dbReference type="Proteomes" id="UP000305753"/>
    </source>
</evidence>
<dbReference type="EMBL" id="MH363700">
    <property type="protein sequence ID" value="AWY10112.1"/>
    <property type="molecule type" value="Genomic_DNA"/>
</dbReference>
<evidence type="ECO:0000313" key="1">
    <source>
        <dbReference type="EMBL" id="AWY10112.1"/>
    </source>
</evidence>
<organism evidence="1 2">
    <name type="scientific">Vibrio phage VP-1</name>
    <dbReference type="NCBI Taxonomy" id="2234088"/>
    <lineage>
        <taxon>Viruses</taxon>
        <taxon>Duplodnaviria</taxon>
        <taxon>Heunggongvirae</taxon>
        <taxon>Uroviricota</taxon>
        <taxon>Caudoviricetes</taxon>
        <taxon>Pantevenvirales</taxon>
        <taxon>Ackermannviridae</taxon>
        <taxon>Vapseptimavirus</taxon>
        <taxon>Vapseptimavirus VAP7</taxon>
    </lineage>
</organism>
<accession>A0A4P2TE72</accession>
<proteinExistence type="predicted"/>
<name>A0A4P2TE72_9CAUD</name>
<dbReference type="Proteomes" id="UP000305753">
    <property type="component" value="Segment"/>
</dbReference>
<protein>
    <submittedName>
        <fullName evidence="1">Uncharacterized protein</fullName>
    </submittedName>
</protein>
<reference evidence="1 2" key="1">
    <citation type="submission" date="2018-05" db="EMBL/GenBank/DDBJ databases">
        <title>Whole genome sequencing of Vibrio phage VP-1.</title>
        <authorList>
            <person name="Nandita M."/>
            <person name="Bhat S.G."/>
        </authorList>
    </citation>
    <scope>NUCLEOTIDE SEQUENCE [LARGE SCALE GENOMIC DNA]</scope>
</reference>
<sequence length="99" mass="10918">MSHIFYHGTSSNAEIGDVILPPESHGFGINEPGRTKNLDKVFFTTLPDYALTYARRACSRVGGEPVLYKVFASSPKKMCETPGIDIYYDGSAMVLEQVI</sequence>